<dbReference type="Proteomes" id="UP000321204">
    <property type="component" value="Chromosome"/>
</dbReference>
<feature type="transmembrane region" description="Helical" evidence="6">
    <location>
        <begin position="173"/>
        <end position="192"/>
    </location>
</feature>
<evidence type="ECO:0000313" key="8">
    <source>
        <dbReference type="EMBL" id="QEC54383.1"/>
    </source>
</evidence>
<evidence type="ECO:0000259" key="7">
    <source>
        <dbReference type="PROSITE" id="PS50850"/>
    </source>
</evidence>
<dbReference type="OrthoDB" id="9815624at2"/>
<dbReference type="AlphaFoldDB" id="A0A5B8UD34"/>
<sequence length="419" mass="45887">MITAAIPAKRISMKQAWLVVFLLAVVGCLNYLDRVMITTMRDSIRADMPMTDAQFGLLTSVFLWVYGLLSPLAGFLADKFNRSRVIIISLFVWSVVTWLTAHATTFNQLLATRALMGVSEACYIPAALALITDYHRGNTRSLATGIHMGGVMVGQSLGFLGGWIAENHHWSDAFNVFGLIGIAYAIVLLLFLRDASSGKNAAVEKESNQHIHFWDAMKQLFSRKSFLLLLLFWGLLGIIGWMTMGWLPTYYKEHFNLSQTVAGLYATGYLYPVAFVGALLGGYLSDRASKRGGEKARVLVPAIALAIAAPAVFIASSTDVVFVAIIGFLFYGLTRIFGDVNLMPILCQIADKRYRATGYGVLNLFASLVGGLGIYASGALRDAHINLSVLFKIAAVMLFIAVLLLLIIRKNLKEPVAVE</sequence>
<feature type="transmembrane region" description="Helical" evidence="6">
    <location>
        <begin position="110"/>
        <end position="130"/>
    </location>
</feature>
<feature type="transmembrane region" description="Helical" evidence="6">
    <location>
        <begin position="53"/>
        <end position="73"/>
    </location>
</feature>
<keyword evidence="9" id="KW-1185">Reference proteome</keyword>
<organism evidence="8 9">
    <name type="scientific">Flavisolibacter ginsenosidimutans</name>
    <dbReference type="NCBI Taxonomy" id="661481"/>
    <lineage>
        <taxon>Bacteria</taxon>
        <taxon>Pseudomonadati</taxon>
        <taxon>Bacteroidota</taxon>
        <taxon>Chitinophagia</taxon>
        <taxon>Chitinophagales</taxon>
        <taxon>Chitinophagaceae</taxon>
        <taxon>Flavisolibacter</taxon>
    </lineage>
</organism>
<keyword evidence="5 6" id="KW-0472">Membrane</keyword>
<feature type="transmembrane region" description="Helical" evidence="6">
    <location>
        <begin position="16"/>
        <end position="33"/>
    </location>
</feature>
<dbReference type="Gene3D" id="1.20.1250.20">
    <property type="entry name" value="MFS general substrate transporter like domains"/>
    <property type="match status" value="2"/>
</dbReference>
<dbReference type="PANTHER" id="PTHR23505:SF79">
    <property type="entry name" value="PROTEIN SPINSTER"/>
    <property type="match status" value="1"/>
</dbReference>
<feature type="transmembrane region" description="Helical" evidence="6">
    <location>
        <begin position="142"/>
        <end position="161"/>
    </location>
</feature>
<dbReference type="InterPro" id="IPR036259">
    <property type="entry name" value="MFS_trans_sf"/>
</dbReference>
<dbReference type="InterPro" id="IPR020846">
    <property type="entry name" value="MFS_dom"/>
</dbReference>
<comment type="subcellular location">
    <subcellularLocation>
        <location evidence="1">Membrane</location>
        <topology evidence="1">Multi-pass membrane protein</topology>
    </subcellularLocation>
</comment>
<keyword evidence="3 6" id="KW-0812">Transmembrane</keyword>
<dbReference type="GO" id="GO:0022857">
    <property type="term" value="F:transmembrane transporter activity"/>
    <property type="evidence" value="ECO:0007669"/>
    <property type="project" value="InterPro"/>
</dbReference>
<dbReference type="PROSITE" id="PS50850">
    <property type="entry name" value="MFS"/>
    <property type="match status" value="1"/>
</dbReference>
<evidence type="ECO:0000256" key="5">
    <source>
        <dbReference type="ARBA" id="ARBA00023136"/>
    </source>
</evidence>
<evidence type="ECO:0000256" key="6">
    <source>
        <dbReference type="SAM" id="Phobius"/>
    </source>
</evidence>
<feature type="transmembrane region" description="Helical" evidence="6">
    <location>
        <begin position="389"/>
        <end position="408"/>
    </location>
</feature>
<evidence type="ECO:0000256" key="4">
    <source>
        <dbReference type="ARBA" id="ARBA00022989"/>
    </source>
</evidence>
<protein>
    <submittedName>
        <fullName evidence="8">MFS transporter</fullName>
    </submittedName>
</protein>
<feature type="transmembrane region" description="Helical" evidence="6">
    <location>
        <begin position="226"/>
        <end position="244"/>
    </location>
</feature>
<keyword evidence="4 6" id="KW-1133">Transmembrane helix</keyword>
<feature type="transmembrane region" description="Helical" evidence="6">
    <location>
        <begin position="85"/>
        <end position="104"/>
    </location>
</feature>
<gene>
    <name evidence="8" type="ORF">FSB75_00175</name>
</gene>
<keyword evidence="2" id="KW-0813">Transport</keyword>
<feature type="domain" description="Major facilitator superfamily (MFS) profile" evidence="7">
    <location>
        <begin position="19"/>
        <end position="413"/>
    </location>
</feature>
<dbReference type="EMBL" id="CP042433">
    <property type="protein sequence ID" value="QEC54383.1"/>
    <property type="molecule type" value="Genomic_DNA"/>
</dbReference>
<evidence type="ECO:0000256" key="1">
    <source>
        <dbReference type="ARBA" id="ARBA00004141"/>
    </source>
</evidence>
<evidence type="ECO:0000256" key="2">
    <source>
        <dbReference type="ARBA" id="ARBA00022448"/>
    </source>
</evidence>
<dbReference type="GO" id="GO:0016020">
    <property type="term" value="C:membrane"/>
    <property type="evidence" value="ECO:0007669"/>
    <property type="project" value="UniProtKB-SubCell"/>
</dbReference>
<dbReference type="RefSeq" id="WP_146781258.1">
    <property type="nucleotide sequence ID" value="NZ_BAABIO010000006.1"/>
</dbReference>
<dbReference type="PANTHER" id="PTHR23505">
    <property type="entry name" value="SPINSTER"/>
    <property type="match status" value="1"/>
</dbReference>
<feature type="transmembrane region" description="Helical" evidence="6">
    <location>
        <begin position="359"/>
        <end position="377"/>
    </location>
</feature>
<feature type="transmembrane region" description="Helical" evidence="6">
    <location>
        <begin position="320"/>
        <end position="338"/>
    </location>
</feature>
<dbReference type="SUPFAM" id="SSF103473">
    <property type="entry name" value="MFS general substrate transporter"/>
    <property type="match status" value="1"/>
</dbReference>
<name>A0A5B8UD34_9BACT</name>
<dbReference type="InterPro" id="IPR044770">
    <property type="entry name" value="MFS_spinster-like"/>
</dbReference>
<feature type="transmembrane region" description="Helical" evidence="6">
    <location>
        <begin position="296"/>
        <end position="314"/>
    </location>
</feature>
<evidence type="ECO:0000313" key="9">
    <source>
        <dbReference type="Proteomes" id="UP000321204"/>
    </source>
</evidence>
<evidence type="ECO:0000256" key="3">
    <source>
        <dbReference type="ARBA" id="ARBA00022692"/>
    </source>
</evidence>
<feature type="transmembrane region" description="Helical" evidence="6">
    <location>
        <begin position="264"/>
        <end position="284"/>
    </location>
</feature>
<dbReference type="Pfam" id="PF07690">
    <property type="entry name" value="MFS_1"/>
    <property type="match status" value="1"/>
</dbReference>
<accession>A0A5B8UD34</accession>
<dbReference type="KEGG" id="fgg:FSB75_00175"/>
<reference evidence="8 9" key="1">
    <citation type="journal article" date="2015" name="Int. J. Syst. Evol. Microbiol.">
        <title>Flavisolibacter ginsenosidimutans sp. nov., with ginsenoside-converting activity isolated from soil used for cultivating ginseng.</title>
        <authorList>
            <person name="Zhao Y."/>
            <person name="Liu Q."/>
            <person name="Kang M.S."/>
            <person name="Jin F."/>
            <person name="Yu H."/>
            <person name="Im W.T."/>
        </authorList>
    </citation>
    <scope>NUCLEOTIDE SEQUENCE [LARGE SCALE GENOMIC DNA]</scope>
    <source>
        <strain evidence="8 9">Gsoil 636</strain>
    </source>
</reference>
<dbReference type="InterPro" id="IPR011701">
    <property type="entry name" value="MFS"/>
</dbReference>
<proteinExistence type="predicted"/>